<dbReference type="PANTHER" id="PTHR39069">
    <property type="entry name" value="ECDYSONE-INDUCIBLE GENE E1, ISOFORM A"/>
    <property type="match status" value="1"/>
</dbReference>
<dbReference type="AlphaFoldDB" id="A0A8J2HM63"/>
<protein>
    <submittedName>
        <fullName evidence="1">Uncharacterized protein</fullName>
    </submittedName>
</protein>
<reference evidence="1" key="1">
    <citation type="submission" date="2021-04" db="EMBL/GenBank/DDBJ databases">
        <authorList>
            <person name="Chebbi M.A.C M."/>
        </authorList>
    </citation>
    <scope>NUCLEOTIDE SEQUENCE</scope>
</reference>
<dbReference type="EMBL" id="CAJNRD030001123">
    <property type="protein sequence ID" value="CAG5103827.1"/>
    <property type="molecule type" value="Genomic_DNA"/>
</dbReference>
<organism evidence="1 2">
    <name type="scientific">Cotesia congregata</name>
    <name type="common">Parasitoid wasp</name>
    <name type="synonym">Apanteles congregatus</name>
    <dbReference type="NCBI Taxonomy" id="51543"/>
    <lineage>
        <taxon>Eukaryota</taxon>
        <taxon>Metazoa</taxon>
        <taxon>Ecdysozoa</taxon>
        <taxon>Arthropoda</taxon>
        <taxon>Hexapoda</taxon>
        <taxon>Insecta</taxon>
        <taxon>Pterygota</taxon>
        <taxon>Neoptera</taxon>
        <taxon>Endopterygota</taxon>
        <taxon>Hymenoptera</taxon>
        <taxon>Apocrita</taxon>
        <taxon>Ichneumonoidea</taxon>
        <taxon>Braconidae</taxon>
        <taxon>Microgastrinae</taxon>
        <taxon>Cotesia</taxon>
    </lineage>
</organism>
<name>A0A8J2HM63_COTCN</name>
<feature type="non-terminal residue" evidence="1">
    <location>
        <position position="175"/>
    </location>
</feature>
<sequence>YFDLKCNPRDEVFQEAQFFSCTEDGKCFCQPNYIALNNKYVPLLNEHCTENKHCLIDFSACVNDKCRCKPEYAAQANNLCLPTRLNYKCKFDDDCSKIQNSKFSEFKGCICRKNYYQQTETICSPNIGRPCASYMDCTVENSVYIDNSCQCMFNFTFISNKCLPGSITSMNVRLN</sequence>
<dbReference type="PANTHER" id="PTHR39069:SF8">
    <property type="entry name" value="FI17111P1"/>
    <property type="match status" value="1"/>
</dbReference>
<dbReference type="Proteomes" id="UP000786811">
    <property type="component" value="Unassembled WGS sequence"/>
</dbReference>
<gene>
    <name evidence="1" type="ORF">HICCMSTLAB_LOCUS11704</name>
</gene>
<evidence type="ECO:0000313" key="2">
    <source>
        <dbReference type="Proteomes" id="UP000786811"/>
    </source>
</evidence>
<comment type="caution">
    <text evidence="1">The sequence shown here is derived from an EMBL/GenBank/DDBJ whole genome shotgun (WGS) entry which is preliminary data.</text>
</comment>
<dbReference type="OrthoDB" id="504708at2759"/>
<evidence type="ECO:0000313" key="1">
    <source>
        <dbReference type="EMBL" id="CAG5103827.1"/>
    </source>
</evidence>
<accession>A0A8J2HM63</accession>
<proteinExistence type="predicted"/>
<feature type="non-terminal residue" evidence="1">
    <location>
        <position position="1"/>
    </location>
</feature>
<keyword evidence="2" id="KW-1185">Reference proteome</keyword>